<dbReference type="PRINTS" id="PR01228">
    <property type="entry name" value="EGGSHELL"/>
</dbReference>
<feature type="region of interest" description="Disordered" evidence="1">
    <location>
        <begin position="14"/>
        <end position="58"/>
    </location>
</feature>
<evidence type="ECO:0000313" key="4">
    <source>
        <dbReference type="Proteomes" id="UP000320580"/>
    </source>
</evidence>
<keyword evidence="2" id="KW-0472">Membrane</keyword>
<name>A0A5B8JP28_9ACTN</name>
<organism evidence="3 4">
    <name type="scientific">Streptomyces qinzhouensis</name>
    <dbReference type="NCBI Taxonomy" id="2599401"/>
    <lineage>
        <taxon>Bacteria</taxon>
        <taxon>Bacillati</taxon>
        <taxon>Actinomycetota</taxon>
        <taxon>Actinomycetes</taxon>
        <taxon>Kitasatosporales</taxon>
        <taxon>Streptomycetaceae</taxon>
        <taxon>Streptomyces</taxon>
    </lineage>
</organism>
<gene>
    <name evidence="3" type="ORF">FQU76_27035</name>
</gene>
<keyword evidence="2" id="KW-0812">Transmembrane</keyword>
<dbReference type="Proteomes" id="UP000320580">
    <property type="component" value="Chromosome"/>
</dbReference>
<evidence type="ECO:0000256" key="2">
    <source>
        <dbReference type="SAM" id="Phobius"/>
    </source>
</evidence>
<feature type="transmembrane region" description="Helical" evidence="2">
    <location>
        <begin position="237"/>
        <end position="258"/>
    </location>
</feature>
<dbReference type="NCBIfam" id="TIGR04222">
    <property type="entry name" value="near_uncomplex"/>
    <property type="match status" value="1"/>
</dbReference>
<evidence type="ECO:0000313" key="3">
    <source>
        <dbReference type="EMBL" id="QDY79580.1"/>
    </source>
</evidence>
<keyword evidence="2" id="KW-1133">Transmembrane helix</keyword>
<protein>
    <submittedName>
        <fullName evidence="3">TIGR04222 domain-containing membrane protein</fullName>
    </submittedName>
</protein>
<dbReference type="EMBL" id="CP042266">
    <property type="protein sequence ID" value="QDY79580.1"/>
    <property type="molecule type" value="Genomic_DNA"/>
</dbReference>
<evidence type="ECO:0000256" key="1">
    <source>
        <dbReference type="SAM" id="MobiDB-lite"/>
    </source>
</evidence>
<sequence length="396" mass="39655">MAEEAVVVVAEEAAAGAAAADRAARGGPGDTHRGRRAGPPDPVHRARPHSSPSRGRTSVTTNTIALYAGLVIAALTLALAAATAAVTLRIPRRRRRTSGRIHNRYEAAFLSAGPGQVADTAIVELHRQQVIEVVAPGIVRVLHNKARGTVPQAVLDLARETDNSALATLRAAAMISPAVQGVGDDLAERGLLTTPSTTRRVVHRWARIQRAALLMCLPAAFVLTFVLAFGFELAGFIPFFFLVVPSAVPGALVAWYCAKRTRGRLTPAGLREFGKYARVRRDPRQGVQVALRGLSEVRNGNVRDLMVLAAALSPSLVAPHFGGDTATASWCGSGNGAGSCGTGGGSACGTGGGSSCGGGGGGGSSCGGGGGGGGSSCGGGGGGSACGGGGGCGGGV</sequence>
<feature type="transmembrane region" description="Helical" evidence="2">
    <location>
        <begin position="64"/>
        <end position="88"/>
    </location>
</feature>
<dbReference type="KEGG" id="sqz:FQU76_27035"/>
<dbReference type="InterPro" id="IPR026467">
    <property type="entry name" value="Ser/Gly_Cys_C_dom"/>
</dbReference>
<keyword evidence="4" id="KW-1185">Reference proteome</keyword>
<reference evidence="3 4" key="1">
    <citation type="submission" date="2019-07" db="EMBL/GenBank/DDBJ databases">
        <authorList>
            <person name="Zhu P."/>
        </authorList>
    </citation>
    <scope>NUCLEOTIDE SEQUENCE [LARGE SCALE GENOMIC DNA]</scope>
    <source>
        <strain evidence="3 4">SSL-25</strain>
    </source>
</reference>
<dbReference type="OrthoDB" id="4241909at2"/>
<proteinExistence type="predicted"/>
<accession>A0A5B8JP28</accession>
<dbReference type="AlphaFoldDB" id="A0A5B8JP28"/>
<feature type="transmembrane region" description="Helical" evidence="2">
    <location>
        <begin position="211"/>
        <end position="231"/>
    </location>
</feature>